<evidence type="ECO:0000313" key="2">
    <source>
        <dbReference type="Proteomes" id="UP001209540"/>
    </source>
</evidence>
<proteinExistence type="predicted"/>
<gene>
    <name evidence="1" type="ORF">BDA99DRAFT_556814</name>
</gene>
<sequence>MDNIGTDGKEIKATAHLLLASGDIPGIATLCNHTGHHSYYGCHTCNIRTDRLQSSTGVGSAQYFAGTLEPNYTERNRTHANHITILAPTEGIRGPTQFALLIAFHSPYFWGKDEMHLFRGNLGPHLWKMTNPDSGTPFSLTLDTRKKIIAYVLVRSGQARAVDWIFMLVYTGPTLFIEAFVAKSCSPQAVVAFISLLTEVSVSLKWSIYPEDIDRIDHAESWHSFAWSILDHSLYTANLHYIQHIASMIRVIGPPRAYSARSAERTIRLTSKCIKSKSAAGQNASNELYRLVACRNVMNSKQIIESNMMQDKGTNITNKDESFHEKQQEGVERVYIDTNIIVGTQYYSQGNLFGSAIHLTRTEARISNFVQLSTPFDVNAKSPNLPKDLQWGTYYGEIVMFFAHTYNGLGKLLVFARLYSNLSLNGAGIPFGSQSHGSTQGKLYVTDAQDIEGLCGYIQSATMEGQYYYVMTDLIPNDISELGDLVDDGQGFGCEFQGIVVVEADKYLSDTIALNAFSCEDQNITYQGCFLVPLTREQDGASTFSLFFITSSDLSATPTSDLTSNSTAYSTEPTVATLIFTNALHLYVSPQETTVPTVTFTMEQSDTVVVYVETTILISTVGEAGIVTFTTTTNS</sequence>
<accession>A0AAD5PGP1</accession>
<keyword evidence="2" id="KW-1185">Reference proteome</keyword>
<dbReference type="EMBL" id="JAIXMP010000006">
    <property type="protein sequence ID" value="KAI9271586.1"/>
    <property type="molecule type" value="Genomic_DNA"/>
</dbReference>
<protein>
    <submittedName>
        <fullName evidence="1">Uncharacterized protein</fullName>
    </submittedName>
</protein>
<dbReference type="AlphaFoldDB" id="A0AAD5PGP1"/>
<reference evidence="1" key="1">
    <citation type="journal article" date="2022" name="IScience">
        <title>Evolution of zygomycete secretomes and the origins of terrestrial fungal ecologies.</title>
        <authorList>
            <person name="Chang Y."/>
            <person name="Wang Y."/>
            <person name="Mondo S."/>
            <person name="Ahrendt S."/>
            <person name="Andreopoulos W."/>
            <person name="Barry K."/>
            <person name="Beard J."/>
            <person name="Benny G.L."/>
            <person name="Blankenship S."/>
            <person name="Bonito G."/>
            <person name="Cuomo C."/>
            <person name="Desiro A."/>
            <person name="Gervers K.A."/>
            <person name="Hundley H."/>
            <person name="Kuo A."/>
            <person name="LaButti K."/>
            <person name="Lang B.F."/>
            <person name="Lipzen A."/>
            <person name="O'Donnell K."/>
            <person name="Pangilinan J."/>
            <person name="Reynolds N."/>
            <person name="Sandor L."/>
            <person name="Smith M.E."/>
            <person name="Tsang A."/>
            <person name="Grigoriev I.V."/>
            <person name="Stajich J.E."/>
            <person name="Spatafora J.W."/>
        </authorList>
    </citation>
    <scope>NUCLEOTIDE SEQUENCE</scope>
    <source>
        <strain evidence="1">RSA 2281</strain>
    </source>
</reference>
<organism evidence="1 2">
    <name type="scientific">Phascolomyces articulosus</name>
    <dbReference type="NCBI Taxonomy" id="60185"/>
    <lineage>
        <taxon>Eukaryota</taxon>
        <taxon>Fungi</taxon>
        <taxon>Fungi incertae sedis</taxon>
        <taxon>Mucoromycota</taxon>
        <taxon>Mucoromycotina</taxon>
        <taxon>Mucoromycetes</taxon>
        <taxon>Mucorales</taxon>
        <taxon>Lichtheimiaceae</taxon>
        <taxon>Phascolomyces</taxon>
    </lineage>
</organism>
<dbReference type="Proteomes" id="UP001209540">
    <property type="component" value="Unassembled WGS sequence"/>
</dbReference>
<evidence type="ECO:0000313" key="1">
    <source>
        <dbReference type="EMBL" id="KAI9271586.1"/>
    </source>
</evidence>
<reference evidence="1" key="2">
    <citation type="submission" date="2023-02" db="EMBL/GenBank/DDBJ databases">
        <authorList>
            <consortium name="DOE Joint Genome Institute"/>
            <person name="Mondo S.J."/>
            <person name="Chang Y."/>
            <person name="Wang Y."/>
            <person name="Ahrendt S."/>
            <person name="Andreopoulos W."/>
            <person name="Barry K."/>
            <person name="Beard J."/>
            <person name="Benny G.L."/>
            <person name="Blankenship S."/>
            <person name="Bonito G."/>
            <person name="Cuomo C."/>
            <person name="Desiro A."/>
            <person name="Gervers K.A."/>
            <person name="Hundley H."/>
            <person name="Kuo A."/>
            <person name="LaButti K."/>
            <person name="Lang B.F."/>
            <person name="Lipzen A."/>
            <person name="O'Donnell K."/>
            <person name="Pangilinan J."/>
            <person name="Reynolds N."/>
            <person name="Sandor L."/>
            <person name="Smith M.W."/>
            <person name="Tsang A."/>
            <person name="Grigoriev I.V."/>
            <person name="Stajich J.E."/>
            <person name="Spatafora J.W."/>
        </authorList>
    </citation>
    <scope>NUCLEOTIDE SEQUENCE</scope>
    <source>
        <strain evidence="1">RSA 2281</strain>
    </source>
</reference>
<name>A0AAD5PGP1_9FUNG</name>
<comment type="caution">
    <text evidence="1">The sequence shown here is derived from an EMBL/GenBank/DDBJ whole genome shotgun (WGS) entry which is preliminary data.</text>
</comment>